<evidence type="ECO:0000313" key="2">
    <source>
        <dbReference type="EMBL" id="MBB5128519.1"/>
    </source>
</evidence>
<dbReference type="Proteomes" id="UP000568022">
    <property type="component" value="Unassembled WGS sequence"/>
</dbReference>
<dbReference type="PROSITE" id="PS51257">
    <property type="entry name" value="PROKAR_LIPOPROTEIN"/>
    <property type="match status" value="1"/>
</dbReference>
<organism evidence="2 3">
    <name type="scientific">Streptomyces griseoloalbus</name>
    <dbReference type="NCBI Taxonomy" id="67303"/>
    <lineage>
        <taxon>Bacteria</taxon>
        <taxon>Bacillati</taxon>
        <taxon>Actinomycetota</taxon>
        <taxon>Actinomycetes</taxon>
        <taxon>Kitasatosporales</taxon>
        <taxon>Streptomycetaceae</taxon>
        <taxon>Streptomyces</taxon>
    </lineage>
</organism>
<gene>
    <name evidence="2" type="ORF">FHS32_005294</name>
</gene>
<sequence length="186" mass="18470">MRATPIAVPTLTAVLLLLTACGTTGGDRDGVQGGVTDGDGKQESTACSIEAVSMEVGPASVAPAAGDTGEVPVGLTNQNAACTLDGFPEVRLAGVGDAAAVEVPPTEGARDQKLTLAKGDSATFTLTYERGTRGDGAFDAENLHVALPGSGSGSGSKSFRWSYGPVAADGQGGHMVSVSAYQQAGD</sequence>
<protein>
    <recommendedName>
        <fullName evidence="1">DUF4232 domain-containing protein</fullName>
    </recommendedName>
</protein>
<dbReference type="InterPro" id="IPR025326">
    <property type="entry name" value="DUF4232"/>
</dbReference>
<accession>A0A7W8BVQ3</accession>
<dbReference type="EMBL" id="JACHJE010000013">
    <property type="protein sequence ID" value="MBB5128519.1"/>
    <property type="molecule type" value="Genomic_DNA"/>
</dbReference>
<dbReference type="AlphaFoldDB" id="A0A7W8BVQ3"/>
<dbReference type="Pfam" id="PF14016">
    <property type="entry name" value="DUF4232"/>
    <property type="match status" value="1"/>
</dbReference>
<comment type="caution">
    <text evidence="2">The sequence shown here is derived from an EMBL/GenBank/DDBJ whole genome shotgun (WGS) entry which is preliminary data.</text>
</comment>
<proteinExistence type="predicted"/>
<evidence type="ECO:0000259" key="1">
    <source>
        <dbReference type="Pfam" id="PF14016"/>
    </source>
</evidence>
<name>A0A7W8BVQ3_9ACTN</name>
<keyword evidence="3" id="KW-1185">Reference proteome</keyword>
<reference evidence="2 3" key="1">
    <citation type="submission" date="2020-08" db="EMBL/GenBank/DDBJ databases">
        <title>Genomic Encyclopedia of Type Strains, Phase III (KMG-III): the genomes of soil and plant-associated and newly described type strains.</title>
        <authorList>
            <person name="Whitman W."/>
        </authorList>
    </citation>
    <scope>NUCLEOTIDE SEQUENCE [LARGE SCALE GENOMIC DNA]</scope>
    <source>
        <strain evidence="2 3">CECT 3226</strain>
    </source>
</reference>
<feature type="domain" description="DUF4232" evidence="1">
    <location>
        <begin position="47"/>
        <end position="155"/>
    </location>
</feature>
<evidence type="ECO:0000313" key="3">
    <source>
        <dbReference type="Proteomes" id="UP000568022"/>
    </source>
</evidence>